<keyword evidence="3" id="KW-0489">Methyltransferase</keyword>
<dbReference type="OrthoDB" id="7032234at2"/>
<dbReference type="EMBL" id="BLKS01000001">
    <property type="protein sequence ID" value="GFG51689.1"/>
    <property type="molecule type" value="Genomic_DNA"/>
</dbReference>
<dbReference type="PANTHER" id="PTHR43861">
    <property type="entry name" value="TRANS-ACONITATE 2-METHYLTRANSFERASE-RELATED"/>
    <property type="match status" value="1"/>
</dbReference>
<reference evidence="3 4" key="1">
    <citation type="submission" date="2017-10" db="EMBL/GenBank/DDBJ databases">
        <title>The new phylogeny of genus Mycobacterium.</title>
        <authorList>
            <person name="Tortoli E."/>
            <person name="Trovato A."/>
            <person name="Cirillo D.M."/>
        </authorList>
    </citation>
    <scope>NUCLEOTIDE SEQUENCE [LARGE SCALE GENOMIC DNA]</scope>
    <source>
        <strain evidence="3 4">CCUG37673</strain>
    </source>
</reference>
<evidence type="ECO:0000313" key="4">
    <source>
        <dbReference type="Proteomes" id="UP000220914"/>
    </source>
</evidence>
<dbReference type="GO" id="GO:0008168">
    <property type="term" value="F:methyltransferase activity"/>
    <property type="evidence" value="ECO:0007669"/>
    <property type="project" value="UniProtKB-KW"/>
</dbReference>
<dbReference type="EMBL" id="PDCP01000015">
    <property type="protein sequence ID" value="PEG39313.1"/>
    <property type="molecule type" value="Genomic_DNA"/>
</dbReference>
<evidence type="ECO:0000313" key="5">
    <source>
        <dbReference type="Proteomes" id="UP000465302"/>
    </source>
</evidence>
<dbReference type="Pfam" id="PF13847">
    <property type="entry name" value="Methyltransf_31"/>
    <property type="match status" value="1"/>
</dbReference>
<organism evidence="3 4">
    <name type="scientific">Mycolicibacterium agri</name>
    <name type="common">Mycobacterium agri</name>
    <dbReference type="NCBI Taxonomy" id="36811"/>
    <lineage>
        <taxon>Bacteria</taxon>
        <taxon>Bacillati</taxon>
        <taxon>Actinomycetota</taxon>
        <taxon>Actinomycetes</taxon>
        <taxon>Mycobacteriales</taxon>
        <taxon>Mycobacteriaceae</taxon>
        <taxon>Mycolicibacterium</taxon>
    </lineage>
</organism>
<dbReference type="Gene3D" id="3.40.50.150">
    <property type="entry name" value="Vaccinia Virus protein VP39"/>
    <property type="match status" value="1"/>
</dbReference>
<sequence length="267" mass="29085">MTYLFGHTDPETRRLQLQSRLYDGHMEYALRLAGLRPGMRVLDVGCGVGDVSFLAAGLVGPTGSVTGVDMSGDVIEHARRRAREFNFPTVRFVQSAIDDIALDEPVDAVIGRLILMHLPDPVEALRKLAVRIRPGGVVAFSDFENRGTASVPETPLCEAILGAIRETFARMGVDSNFGLTMHQCFSRAGLDSPRMTLGAPVAGPDDILELTWLAETWRSLLPLARKLAVNTDGLTDTDEFPSRLQQELADAGAVFMLPALITAWARI</sequence>
<reference evidence="2" key="3">
    <citation type="submission" date="2020-02" db="EMBL/GenBank/DDBJ databases">
        <authorList>
            <person name="Matsumoto Y."/>
            <person name="Motooka D."/>
            <person name="Nakamura S."/>
        </authorList>
    </citation>
    <scope>NUCLEOTIDE SEQUENCE</scope>
    <source>
        <strain evidence="2">JCM 6377</strain>
    </source>
</reference>
<comment type="caution">
    <text evidence="3">The sequence shown here is derived from an EMBL/GenBank/DDBJ whole genome shotgun (WGS) entry which is preliminary data.</text>
</comment>
<dbReference type="CDD" id="cd02440">
    <property type="entry name" value="AdoMet_MTases"/>
    <property type="match status" value="1"/>
</dbReference>
<gene>
    <name evidence="3" type="ORF">CQY20_10490</name>
    <name evidence="2" type="ORF">MAGR_31300</name>
</gene>
<dbReference type="InterPro" id="IPR025714">
    <property type="entry name" value="Methyltranfer_dom"/>
</dbReference>
<evidence type="ECO:0000313" key="3">
    <source>
        <dbReference type="EMBL" id="PEG39313.1"/>
    </source>
</evidence>
<dbReference type="SUPFAM" id="SSF53335">
    <property type="entry name" value="S-adenosyl-L-methionine-dependent methyltransferases"/>
    <property type="match status" value="1"/>
</dbReference>
<feature type="domain" description="Methyltransferase" evidence="1">
    <location>
        <begin position="36"/>
        <end position="144"/>
    </location>
</feature>
<dbReference type="Proteomes" id="UP000220914">
    <property type="component" value="Unassembled WGS sequence"/>
</dbReference>
<dbReference type="AlphaFoldDB" id="A0A2A7N6B0"/>
<reference evidence="2 5" key="2">
    <citation type="journal article" date="2019" name="Emerg. Microbes Infect.">
        <title>Comprehensive subspecies identification of 175 nontuberculous mycobacteria species based on 7547 genomic profiles.</title>
        <authorList>
            <person name="Matsumoto Y."/>
            <person name="Kinjo T."/>
            <person name="Motooka D."/>
            <person name="Nabeya D."/>
            <person name="Jung N."/>
            <person name="Uechi K."/>
            <person name="Horii T."/>
            <person name="Iida T."/>
            <person name="Fujita J."/>
            <person name="Nakamura S."/>
        </authorList>
    </citation>
    <scope>NUCLEOTIDE SEQUENCE [LARGE SCALE GENOMIC DNA]</scope>
    <source>
        <strain evidence="2 5">JCM 6377</strain>
    </source>
</reference>
<keyword evidence="4" id="KW-1185">Reference proteome</keyword>
<dbReference type="Proteomes" id="UP000465302">
    <property type="component" value="Unassembled WGS sequence"/>
</dbReference>
<dbReference type="GO" id="GO:0032259">
    <property type="term" value="P:methylation"/>
    <property type="evidence" value="ECO:0007669"/>
    <property type="project" value="UniProtKB-KW"/>
</dbReference>
<evidence type="ECO:0000259" key="1">
    <source>
        <dbReference type="Pfam" id="PF13847"/>
    </source>
</evidence>
<name>A0A2A7N6B0_MYCAG</name>
<protein>
    <submittedName>
        <fullName evidence="3">Methylase</fullName>
    </submittedName>
</protein>
<accession>A0A2A7N6B0</accession>
<evidence type="ECO:0000313" key="2">
    <source>
        <dbReference type="EMBL" id="GFG51689.1"/>
    </source>
</evidence>
<proteinExistence type="predicted"/>
<dbReference type="InterPro" id="IPR029063">
    <property type="entry name" value="SAM-dependent_MTases_sf"/>
</dbReference>
<keyword evidence="3" id="KW-0808">Transferase</keyword>
<dbReference type="RefSeq" id="WP_097940020.1">
    <property type="nucleotide sequence ID" value="NZ_BLKS01000001.1"/>
</dbReference>